<evidence type="ECO:0000313" key="3">
    <source>
        <dbReference type="EMBL" id="NJB71720.1"/>
    </source>
</evidence>
<evidence type="ECO:0000259" key="2">
    <source>
        <dbReference type="Pfam" id="PF13349"/>
    </source>
</evidence>
<dbReference type="AlphaFoldDB" id="A0A846QXP6"/>
<proteinExistence type="predicted"/>
<accession>A0A846QXP6</accession>
<feature type="signal peptide" evidence="1">
    <location>
        <begin position="1"/>
        <end position="19"/>
    </location>
</feature>
<evidence type="ECO:0000256" key="1">
    <source>
        <dbReference type="SAM" id="SignalP"/>
    </source>
</evidence>
<sequence>MKSLKITFLACFICATLFAQEDYKKSLDGIEWVKIESQADVTLKTHSSNELLIKSRSSNETPDRAKGLKLVGEGGSDNTNVGFYVIKEGNNLIVRNLKKSESAEIYLPASQNVLVKTTWQGDIKISGFQGEIETTAELNGGITIENVTGPLTANSLNGAIEVLFTKVSQKSPITINTVNGEVDITMPANTPADLNMGTLNGNVYTNFDLALPDKNGLRAVAGNKIKGAINNGGVAIKLNTINGNIYLRKE</sequence>
<evidence type="ECO:0000313" key="4">
    <source>
        <dbReference type="Proteomes" id="UP000590442"/>
    </source>
</evidence>
<dbReference type="EMBL" id="JAATJJ010000001">
    <property type="protein sequence ID" value="NJB71720.1"/>
    <property type="molecule type" value="Genomic_DNA"/>
</dbReference>
<feature type="domain" description="DUF4097" evidence="2">
    <location>
        <begin position="40"/>
        <end position="247"/>
    </location>
</feature>
<name>A0A846QXP6_9FLAO</name>
<dbReference type="Pfam" id="PF13349">
    <property type="entry name" value="DUF4097"/>
    <property type="match status" value="1"/>
</dbReference>
<reference evidence="3 4" key="1">
    <citation type="submission" date="2020-03" db="EMBL/GenBank/DDBJ databases">
        <title>Genomic Encyclopedia of Type Strains, Phase IV (KMG-IV): sequencing the most valuable type-strain genomes for metagenomic binning, comparative biology and taxonomic classification.</title>
        <authorList>
            <person name="Goeker M."/>
        </authorList>
    </citation>
    <scope>NUCLEOTIDE SEQUENCE [LARGE SCALE GENOMIC DNA]</scope>
    <source>
        <strain evidence="3 4">DSM 29762</strain>
    </source>
</reference>
<gene>
    <name evidence="3" type="ORF">GGR42_002182</name>
</gene>
<dbReference type="Proteomes" id="UP000590442">
    <property type="component" value="Unassembled WGS sequence"/>
</dbReference>
<feature type="chain" id="PRO_5033035962" evidence="1">
    <location>
        <begin position="20"/>
        <end position="250"/>
    </location>
</feature>
<protein>
    <submittedName>
        <fullName evidence="3">DUF4097 and DUF4098 domain-containing protein YvlB</fullName>
    </submittedName>
</protein>
<keyword evidence="1" id="KW-0732">Signal</keyword>
<comment type="caution">
    <text evidence="3">The sequence shown here is derived from an EMBL/GenBank/DDBJ whole genome shotgun (WGS) entry which is preliminary data.</text>
</comment>
<keyword evidence="4" id="KW-1185">Reference proteome</keyword>
<dbReference type="InterPro" id="IPR025164">
    <property type="entry name" value="Toastrack_DUF4097"/>
</dbReference>
<dbReference type="RefSeq" id="WP_167963779.1">
    <property type="nucleotide sequence ID" value="NZ_JAATJJ010000001.1"/>
</dbReference>
<organism evidence="3 4">
    <name type="scientific">Saonia flava</name>
    <dbReference type="NCBI Taxonomy" id="523696"/>
    <lineage>
        <taxon>Bacteria</taxon>
        <taxon>Pseudomonadati</taxon>
        <taxon>Bacteroidota</taxon>
        <taxon>Flavobacteriia</taxon>
        <taxon>Flavobacteriales</taxon>
        <taxon>Flavobacteriaceae</taxon>
        <taxon>Saonia</taxon>
    </lineage>
</organism>